<evidence type="ECO:0000313" key="11">
    <source>
        <dbReference type="EMBL" id="MBC2667432.1"/>
    </source>
</evidence>
<keyword evidence="12" id="KW-1185">Reference proteome</keyword>
<proteinExistence type="inferred from homology"/>
<keyword evidence="5" id="KW-0732">Signal</keyword>
<evidence type="ECO:0000256" key="6">
    <source>
        <dbReference type="ARBA" id="ARBA00023136"/>
    </source>
</evidence>
<comment type="similarity">
    <text evidence="2 9">Belongs to the outer membrane factor (OMF) (TC 1.B.17) family.</text>
</comment>
<dbReference type="Gene3D" id="1.20.1600.10">
    <property type="entry name" value="Outer membrane efflux proteins (OEP)"/>
    <property type="match status" value="1"/>
</dbReference>
<dbReference type="GO" id="GO:0005886">
    <property type="term" value="C:plasma membrane"/>
    <property type="evidence" value="ECO:0007669"/>
    <property type="project" value="UniProtKB-SubCell"/>
</dbReference>
<dbReference type="NCBIfam" id="TIGR01845">
    <property type="entry name" value="outer_NodT"/>
    <property type="match status" value="1"/>
</dbReference>
<accession>A0A7X1FW20</accession>
<evidence type="ECO:0000256" key="2">
    <source>
        <dbReference type="ARBA" id="ARBA00007613"/>
    </source>
</evidence>
<dbReference type="GO" id="GO:0015562">
    <property type="term" value="F:efflux transmembrane transporter activity"/>
    <property type="evidence" value="ECO:0007669"/>
    <property type="project" value="InterPro"/>
</dbReference>
<evidence type="ECO:0000256" key="3">
    <source>
        <dbReference type="ARBA" id="ARBA00022452"/>
    </source>
</evidence>
<evidence type="ECO:0000256" key="4">
    <source>
        <dbReference type="ARBA" id="ARBA00022692"/>
    </source>
</evidence>
<dbReference type="AlphaFoldDB" id="A0A7X1FW20"/>
<dbReference type="InterPro" id="IPR010131">
    <property type="entry name" value="MdtP/NodT-like"/>
</dbReference>
<feature type="region of interest" description="Disordered" evidence="10">
    <location>
        <begin position="1"/>
        <end position="20"/>
    </location>
</feature>
<keyword evidence="3 9" id="KW-1134">Transmembrane beta strand</keyword>
<dbReference type="RefSeq" id="WP_185665728.1">
    <property type="nucleotide sequence ID" value="NZ_JACLAW010000019.1"/>
</dbReference>
<dbReference type="PANTHER" id="PTHR30203">
    <property type="entry name" value="OUTER MEMBRANE CATION EFFLUX PROTEIN"/>
    <property type="match status" value="1"/>
</dbReference>
<dbReference type="Pfam" id="PF02321">
    <property type="entry name" value="OEP"/>
    <property type="match status" value="2"/>
</dbReference>
<dbReference type="PANTHER" id="PTHR30203:SF20">
    <property type="entry name" value="MULTIDRUG RESISTANCE OUTER MEMBRANE PROTEIN MDTP-RELATED"/>
    <property type="match status" value="1"/>
</dbReference>
<dbReference type="EMBL" id="JACLAW010000019">
    <property type="protein sequence ID" value="MBC2667432.1"/>
    <property type="molecule type" value="Genomic_DNA"/>
</dbReference>
<dbReference type="Proteomes" id="UP000566813">
    <property type="component" value="Unassembled WGS sequence"/>
</dbReference>
<evidence type="ECO:0000256" key="1">
    <source>
        <dbReference type="ARBA" id="ARBA00004370"/>
    </source>
</evidence>
<dbReference type="InterPro" id="IPR003423">
    <property type="entry name" value="OMP_efflux"/>
</dbReference>
<dbReference type="SUPFAM" id="SSF56954">
    <property type="entry name" value="Outer membrane efflux proteins (OEP)"/>
    <property type="match status" value="1"/>
</dbReference>
<name>A0A7X1FW20_9SPHN</name>
<dbReference type="Gene3D" id="2.20.200.10">
    <property type="entry name" value="Outer membrane efflux proteins (OEP)"/>
    <property type="match status" value="1"/>
</dbReference>
<evidence type="ECO:0000256" key="5">
    <source>
        <dbReference type="ARBA" id="ARBA00022729"/>
    </source>
</evidence>
<comment type="subcellular location">
    <subcellularLocation>
        <location evidence="9">Cell membrane</location>
        <topology evidence="9">Lipid-anchor</topology>
    </subcellularLocation>
    <subcellularLocation>
        <location evidence="1">Membrane</location>
    </subcellularLocation>
</comment>
<evidence type="ECO:0000256" key="7">
    <source>
        <dbReference type="ARBA" id="ARBA00023139"/>
    </source>
</evidence>
<reference evidence="11 12" key="1">
    <citation type="submission" date="2020-08" db="EMBL/GenBank/DDBJ databases">
        <title>The genome sequence of type strain Novosphingobium flavum NBRC 111647.</title>
        <authorList>
            <person name="Liu Y."/>
        </authorList>
    </citation>
    <scope>NUCLEOTIDE SEQUENCE [LARGE SCALE GENOMIC DNA]</scope>
    <source>
        <strain evidence="11 12">NBRC 111647</strain>
    </source>
</reference>
<keyword evidence="7 9" id="KW-0564">Palmitate</keyword>
<organism evidence="11 12">
    <name type="scientific">Novosphingobium flavum</name>
    <dbReference type="NCBI Taxonomy" id="1778672"/>
    <lineage>
        <taxon>Bacteria</taxon>
        <taxon>Pseudomonadati</taxon>
        <taxon>Pseudomonadota</taxon>
        <taxon>Alphaproteobacteria</taxon>
        <taxon>Sphingomonadales</taxon>
        <taxon>Sphingomonadaceae</taxon>
        <taxon>Novosphingobium</taxon>
    </lineage>
</organism>
<comment type="caution">
    <text evidence="11">The sequence shown here is derived from an EMBL/GenBank/DDBJ whole genome shotgun (WGS) entry which is preliminary data.</text>
</comment>
<keyword evidence="6 9" id="KW-0472">Membrane</keyword>
<evidence type="ECO:0000256" key="8">
    <source>
        <dbReference type="ARBA" id="ARBA00023288"/>
    </source>
</evidence>
<keyword evidence="8 9" id="KW-0449">Lipoprotein</keyword>
<sequence>MPRSSLSDSHTDTRSKPPRALARRSVLIPALAATLLAGCAPVPDLGARPEPLKPAEVAAAQSFAPAGMAQGQWPGDGWWMAYGDPQLDALVAEGLAGSPDIHAAVARLDKAAAMARQTGAARLPQVDVTGGVSETKQSLNMGYPDVFKAFLPQGWNDAGQVAANIGFDLDLWGKNRAAYAAANSEARAAVLDAQQARLVLAAAIASAYIDLDRLFAERDVRARQLEITSASFDLTQQRQRNGLETSGGVATSQAEVANARIALSQADEALALRRNQIAALVGKGPDRGLALTRPALAPSAAPAVPDNATIELVARRADIVAARGRVEAAASRIKVARADFFPAIKLNALFGFQSLGLGLLFDKDSTYGSVGPAISLPVFHGGALNAQYRGARADYDAAVAAYDGVVVQGYQQVADALTTARMASARLADARAAVAGSQKAYDVVNARYKGGLATYLEVLQLEDRLRMAQLSAAGLEAIVRNADIALIRALGGGFADPAAAPDAANSPKDPTHG</sequence>
<evidence type="ECO:0000256" key="10">
    <source>
        <dbReference type="SAM" id="MobiDB-lite"/>
    </source>
</evidence>
<gene>
    <name evidence="11" type="ORF">H7F51_18090</name>
</gene>
<protein>
    <submittedName>
        <fullName evidence="11">Efflux transporter outer membrane subunit</fullName>
    </submittedName>
</protein>
<evidence type="ECO:0000256" key="9">
    <source>
        <dbReference type="RuleBase" id="RU362097"/>
    </source>
</evidence>
<evidence type="ECO:0000313" key="12">
    <source>
        <dbReference type="Proteomes" id="UP000566813"/>
    </source>
</evidence>
<keyword evidence="4 9" id="KW-0812">Transmembrane</keyword>